<dbReference type="InterPro" id="IPR004242">
    <property type="entry name" value="Transposase_21"/>
</dbReference>
<dbReference type="PANTHER" id="PTHR48258">
    <property type="entry name" value="DUF4218 DOMAIN-CONTAINING PROTEIN-RELATED"/>
    <property type="match status" value="1"/>
</dbReference>
<feature type="domain" description="DUF4218" evidence="1">
    <location>
        <begin position="226"/>
        <end position="338"/>
    </location>
</feature>
<comment type="caution">
    <text evidence="2">The sequence shown here is derived from an EMBL/GenBank/DDBJ whole genome shotgun (WGS) entry which is preliminary data.</text>
</comment>
<protein>
    <recommendedName>
        <fullName evidence="1">DUF4218 domain-containing protein</fullName>
    </recommendedName>
</protein>
<reference evidence="2" key="1">
    <citation type="journal article" date="2019" name="Sci. Rep.">
        <title>Draft genome of Tanacetum cinerariifolium, the natural source of mosquito coil.</title>
        <authorList>
            <person name="Yamashiro T."/>
            <person name="Shiraishi A."/>
            <person name="Satake H."/>
            <person name="Nakayama K."/>
        </authorList>
    </citation>
    <scope>NUCLEOTIDE SEQUENCE</scope>
</reference>
<evidence type="ECO:0000259" key="1">
    <source>
        <dbReference type="Pfam" id="PF13960"/>
    </source>
</evidence>
<dbReference type="Pfam" id="PF02992">
    <property type="entry name" value="Transposase_21"/>
    <property type="match status" value="1"/>
</dbReference>
<proteinExistence type="predicted"/>
<organism evidence="2">
    <name type="scientific">Tanacetum cinerariifolium</name>
    <name type="common">Dalmatian daisy</name>
    <name type="synonym">Chrysanthemum cinerariifolium</name>
    <dbReference type="NCBI Taxonomy" id="118510"/>
    <lineage>
        <taxon>Eukaryota</taxon>
        <taxon>Viridiplantae</taxon>
        <taxon>Streptophyta</taxon>
        <taxon>Embryophyta</taxon>
        <taxon>Tracheophyta</taxon>
        <taxon>Spermatophyta</taxon>
        <taxon>Magnoliopsida</taxon>
        <taxon>eudicotyledons</taxon>
        <taxon>Gunneridae</taxon>
        <taxon>Pentapetalae</taxon>
        <taxon>asterids</taxon>
        <taxon>campanulids</taxon>
        <taxon>Asterales</taxon>
        <taxon>Asteraceae</taxon>
        <taxon>Asteroideae</taxon>
        <taxon>Anthemideae</taxon>
        <taxon>Anthemidinae</taxon>
        <taxon>Tanacetum</taxon>
    </lineage>
</organism>
<dbReference type="AlphaFoldDB" id="A0A699IWS4"/>
<gene>
    <name evidence="2" type="ORF">Tci_564291</name>
</gene>
<feature type="non-terminal residue" evidence="2">
    <location>
        <position position="1"/>
    </location>
</feature>
<dbReference type="EMBL" id="BKCJ010342618">
    <property type="protein sequence ID" value="GEZ92318.1"/>
    <property type="molecule type" value="Genomic_DNA"/>
</dbReference>
<evidence type="ECO:0000313" key="2">
    <source>
        <dbReference type="EMBL" id="GEZ92318.1"/>
    </source>
</evidence>
<dbReference type="PANTHER" id="PTHR48258:SF14">
    <property type="entry name" value="OS02G0583300 PROTEIN"/>
    <property type="match status" value="1"/>
</dbReference>
<sequence length="721" mass="82533">INKSSHTAKEMTWHATGKCTKLGKMQHPVDGRAWKDFDTKYPNFVAEPRNVRLWLDVDGFNLFGNLSKDIDLYLRPLIDDIKDLWAKPDVMHIEKNVLESILNTLLMNEKSKDTAKARQDLERLGIQSGLWLDKNKNRKCSKPQAAYSFTPEDRKKFQFIKGVILPYGFGSNFKHKVTNNDTNIMGLKSHDCHIMMQRLLPYGLQQYLPPDIAKPLIELCLFFKQICSQTLMVDDMLKAQSKVIDILCNLELIYPPTFFDIMIHLVIHLPLEAIFGGPIRPRWMYPFEIYMKKLKNYVRNKAKPEGLIAEGYVAEEALTFSSHYFQDVTTKFNRPDRNVNFSSPTYQFQVFKSLCKSTGLRPVIRIDHKELKKVICECPNKDMKEEFPDWFGKQIRQCHVDNDPGVSESIELFALAYEPSQTPILVNSCVVNGVRFVVHNRDERRTTQTAAFVRLVWTEKCIMVSFRDERHTTQNSGICSPGPDGEMYYGQLEQILEFSYLSFKTVLFRVKWGVIMVEDDPDVIHVDNSSDLALSTSLNDLKITALHIDGQSIDVDAPPNIIDVVDEDGDIIDEEDPVPHDLVDSNDEDLVSFDINDGVNMLADIAQGHGGNGGGDDHPPPYQIPIGCGGCLGRNFWIIVIAPENQFGWQESGQAAYPPREPKPRAHFDLRPHMESDRWPQIHAAIQQHLQKLYNGKKAALKEKYCVPEEDGTYDVERIRR</sequence>
<dbReference type="InterPro" id="IPR025452">
    <property type="entry name" value="DUF4218"/>
</dbReference>
<name>A0A699IWS4_TANCI</name>
<accession>A0A699IWS4</accession>
<dbReference type="Pfam" id="PF13960">
    <property type="entry name" value="DUF4218"/>
    <property type="match status" value="1"/>
</dbReference>